<evidence type="ECO:0000256" key="8">
    <source>
        <dbReference type="ARBA" id="ARBA00023015"/>
    </source>
</evidence>
<keyword evidence="4" id="KW-0806">Transcription termination</keyword>
<reference evidence="13" key="1">
    <citation type="journal article" date="2019" name="PeerJ">
        <title>Genes of the pig, Sus scrofa, reconstructed with EvidentialGene.</title>
        <authorList>
            <person name="Gilbert D.G."/>
        </authorList>
    </citation>
    <scope>NUCLEOTIDE SEQUENCE</scope>
</reference>
<accession>A0A287A9T5</accession>
<dbReference type="eggNOG" id="KOG1267">
    <property type="taxonomic scope" value="Eukaryota"/>
</dbReference>
<keyword evidence="8" id="KW-0805">Transcription regulation</keyword>
<dbReference type="Gene3D" id="1.25.70.10">
    <property type="entry name" value="Transcription termination factor 3, mitochondrial"/>
    <property type="match status" value="2"/>
</dbReference>
<evidence type="ECO:0000256" key="10">
    <source>
        <dbReference type="ARBA" id="ARBA00023128"/>
    </source>
</evidence>
<evidence type="ECO:0000256" key="4">
    <source>
        <dbReference type="ARBA" id="ARBA00022472"/>
    </source>
</evidence>
<evidence type="ECO:0000256" key="6">
    <source>
        <dbReference type="ARBA" id="ARBA00022737"/>
    </source>
</evidence>
<evidence type="ECO:0000256" key="2">
    <source>
        <dbReference type="ARBA" id="ARBA00007692"/>
    </source>
</evidence>
<dbReference type="GO" id="GO:0005739">
    <property type="term" value="C:mitochondrion"/>
    <property type="evidence" value="ECO:0007669"/>
    <property type="project" value="UniProtKB-SubCell"/>
</dbReference>
<dbReference type="GO" id="GO:0006353">
    <property type="term" value="P:DNA-templated transcription termination"/>
    <property type="evidence" value="ECO:0007669"/>
    <property type="project" value="UniProtKB-KW"/>
</dbReference>
<dbReference type="GeneID" id="100516386"/>
<dbReference type="InterPro" id="IPR038538">
    <property type="entry name" value="MTERF_sf"/>
</dbReference>
<keyword evidence="7" id="KW-0809">Transit peptide</keyword>
<evidence type="ECO:0000256" key="3">
    <source>
        <dbReference type="ARBA" id="ARBA00011245"/>
    </source>
</evidence>
<evidence type="ECO:0000313" key="13">
    <source>
        <dbReference type="EMBL" id="HDB77940.1"/>
    </source>
</evidence>
<evidence type="ECO:0000256" key="1">
    <source>
        <dbReference type="ARBA" id="ARBA00004173"/>
    </source>
</evidence>
<keyword evidence="9" id="KW-0238">DNA-binding</keyword>
<dbReference type="GO" id="GO:0003677">
    <property type="term" value="F:DNA binding"/>
    <property type="evidence" value="ECO:0007669"/>
    <property type="project" value="UniProtKB-KW"/>
</dbReference>
<evidence type="ECO:0000256" key="11">
    <source>
        <dbReference type="ARBA" id="ARBA00023163"/>
    </source>
</evidence>
<dbReference type="RefSeq" id="XP_003130180.1">
    <property type="nucleotide sequence ID" value="XM_003130132.4"/>
</dbReference>
<evidence type="ECO:0000256" key="7">
    <source>
        <dbReference type="ARBA" id="ARBA00022946"/>
    </source>
</evidence>
<keyword evidence="11" id="KW-0804">Transcription</keyword>
<keyword evidence="6" id="KW-0677">Repeat</keyword>
<comment type="similarity">
    <text evidence="2">Belongs to the mTERF family.</text>
</comment>
<dbReference type="KEGG" id="ssc:100516386"/>
<evidence type="ECO:0000256" key="9">
    <source>
        <dbReference type="ARBA" id="ARBA00023125"/>
    </source>
</evidence>
<dbReference type="PANTHER" id="PTHR15437">
    <property type="entry name" value="TRANSCRIPTION TERMINATION FACTOR, MITOCHONDRIAL"/>
    <property type="match status" value="1"/>
</dbReference>
<dbReference type="Pfam" id="PF02536">
    <property type="entry name" value="mTERF"/>
    <property type="match status" value="1"/>
</dbReference>
<dbReference type="PANTHER" id="PTHR15437:SF2">
    <property type="entry name" value="TRANSCRIPTION TERMINATION FACTOR 1, MITOCHONDRIAL"/>
    <property type="match status" value="1"/>
</dbReference>
<organism evidence="13">
    <name type="scientific">Sus scrofa</name>
    <name type="common">Pig</name>
    <dbReference type="NCBI Taxonomy" id="9823"/>
    <lineage>
        <taxon>Eukaryota</taxon>
        <taxon>Metazoa</taxon>
        <taxon>Chordata</taxon>
        <taxon>Craniata</taxon>
        <taxon>Vertebrata</taxon>
        <taxon>Euteleostomi</taxon>
        <taxon>Mammalia</taxon>
        <taxon>Eutheria</taxon>
        <taxon>Laurasiatheria</taxon>
        <taxon>Artiodactyla</taxon>
        <taxon>Suina</taxon>
        <taxon>Suidae</taxon>
        <taxon>Sus</taxon>
    </lineage>
</organism>
<name>A0A287A9T5_PIG</name>
<dbReference type="FunFam" id="1.25.70.10:FF:000003">
    <property type="entry name" value="transcription termination factor 2, mitochondrial"/>
    <property type="match status" value="1"/>
</dbReference>
<keyword evidence="5" id="KW-0597">Phosphoprotein</keyword>
<dbReference type="FunFam" id="1.25.70.10:FF:000007">
    <property type="entry name" value="Mitochondrial transcription termination factor 1"/>
    <property type="match status" value="1"/>
</dbReference>
<comment type="subcellular location">
    <subcellularLocation>
        <location evidence="1">Mitochondrion</location>
    </subcellularLocation>
</comment>
<protein>
    <submittedName>
        <fullName evidence="13">Transcription termination factor 1, mitochondrial isoform X1</fullName>
    </submittedName>
</protein>
<dbReference type="InterPro" id="IPR003690">
    <property type="entry name" value="MTERF"/>
</dbReference>
<evidence type="ECO:0000256" key="12">
    <source>
        <dbReference type="ARBA" id="ARBA00037520"/>
    </source>
</evidence>
<comment type="function">
    <text evidence="12">Transcription termination factor. Binds to a 28 bp region within the tRNA(Leu(uur)) gene at a position immediately adjacent to and downstream of the 16S rRNA gene; this region comprises a tridecamer sequence critical for directing accurate termination. Binds DNA along the major grove and promotes DNA bending and partial unwinding. Promotes base flipping. Transcription termination activity appears to be polarized with highest specificity for transcripts initiated on the light strand.</text>
</comment>
<dbReference type="SMART" id="SM00733">
    <property type="entry name" value="Mterf"/>
    <property type="match status" value="6"/>
</dbReference>
<sequence>MYSACLPSRWRDSCFSGFFGGMQSPLSLRQMSIPKGLGYLTIMAPGNFLCMRSNFLFGSRSWMIRFSAEILFKSVSFRPFGVKCDNADSEPLKNEELLNNLLTLGVDIDMAKKRQPGVFNRTGTNEQDLKSFLLSKGASKEVIASIISRYPRAMTRTPESLSNRWDLWRRIMTSDLEIVNILERSPESFFRSSNNLNLENNIKFLSSIGLTRKCLCRLLTNAPRTFSNSLDLNKQMVEFLKEVCLSLGHSDPTDFIRKIIFKNPFILIQSTKRVKANIEFLQSTFNLNNKELLALICGPGTKILELSNDYTRRNYANIKEKLFSLGCTAEQVQKFVLSYPDVVFLGEKKFNHKVDCLIEEKISISQIMENPRILDSSVSTLKKRIKELVKSGYNFSTSNVSLLSWSQKRYNAKLKKLSTV</sequence>
<dbReference type="CTD" id="7978"/>
<dbReference type="AlphaFoldDB" id="A0A287A9T5"/>
<comment type="subunit">
    <text evidence="3">Monomer.</text>
</comment>
<dbReference type="EMBL" id="DQIR01222463">
    <property type="protein sequence ID" value="HDB77940.1"/>
    <property type="molecule type" value="Transcribed_RNA"/>
</dbReference>
<keyword evidence="10" id="KW-0496">Mitochondrion</keyword>
<proteinExistence type="inferred from homology"/>
<evidence type="ECO:0000256" key="5">
    <source>
        <dbReference type="ARBA" id="ARBA00022553"/>
    </source>
</evidence>